<feature type="compositionally biased region" description="Polar residues" evidence="1">
    <location>
        <begin position="61"/>
        <end position="75"/>
    </location>
</feature>
<evidence type="ECO:0000256" key="1">
    <source>
        <dbReference type="SAM" id="MobiDB-lite"/>
    </source>
</evidence>
<gene>
    <name evidence="2" type="ORF">CC1G_01256</name>
</gene>
<dbReference type="GeneID" id="6014123"/>
<feature type="compositionally biased region" description="Low complexity" evidence="1">
    <location>
        <begin position="81"/>
        <end position="94"/>
    </location>
</feature>
<feature type="compositionally biased region" description="Low complexity" evidence="1">
    <location>
        <begin position="43"/>
        <end position="54"/>
    </location>
</feature>
<dbReference type="STRING" id="240176.A8NY50"/>
<organism evidence="2 3">
    <name type="scientific">Coprinopsis cinerea (strain Okayama-7 / 130 / ATCC MYA-4618 / FGSC 9003)</name>
    <name type="common">Inky cap fungus</name>
    <name type="synonym">Hormographiella aspergillata</name>
    <dbReference type="NCBI Taxonomy" id="240176"/>
    <lineage>
        <taxon>Eukaryota</taxon>
        <taxon>Fungi</taxon>
        <taxon>Dikarya</taxon>
        <taxon>Basidiomycota</taxon>
        <taxon>Agaricomycotina</taxon>
        <taxon>Agaricomycetes</taxon>
        <taxon>Agaricomycetidae</taxon>
        <taxon>Agaricales</taxon>
        <taxon>Agaricineae</taxon>
        <taxon>Psathyrellaceae</taxon>
        <taxon>Coprinopsis</taxon>
    </lineage>
</organism>
<keyword evidence="3" id="KW-1185">Reference proteome</keyword>
<feature type="region of interest" description="Disordered" evidence="1">
    <location>
        <begin position="140"/>
        <end position="161"/>
    </location>
</feature>
<dbReference type="VEuPathDB" id="FungiDB:CC1G_01256"/>
<feature type="compositionally biased region" description="Low complexity" evidence="1">
    <location>
        <begin position="143"/>
        <end position="153"/>
    </location>
</feature>
<accession>A8NY50</accession>
<feature type="region of interest" description="Disordered" evidence="1">
    <location>
        <begin position="16"/>
        <end position="127"/>
    </location>
</feature>
<proteinExistence type="predicted"/>
<reference evidence="2 3" key="1">
    <citation type="journal article" date="2010" name="Proc. Natl. Acad. Sci. U.S.A.">
        <title>Insights into evolution of multicellular fungi from the assembled chromosomes of the mushroom Coprinopsis cinerea (Coprinus cinereus).</title>
        <authorList>
            <person name="Stajich J.E."/>
            <person name="Wilke S.K."/>
            <person name="Ahren D."/>
            <person name="Au C.H."/>
            <person name="Birren B.W."/>
            <person name="Borodovsky M."/>
            <person name="Burns C."/>
            <person name="Canback B."/>
            <person name="Casselton L.A."/>
            <person name="Cheng C.K."/>
            <person name="Deng J."/>
            <person name="Dietrich F.S."/>
            <person name="Fargo D.C."/>
            <person name="Farman M.L."/>
            <person name="Gathman A.C."/>
            <person name="Goldberg J."/>
            <person name="Guigo R."/>
            <person name="Hoegger P.J."/>
            <person name="Hooker J.B."/>
            <person name="Huggins A."/>
            <person name="James T.Y."/>
            <person name="Kamada T."/>
            <person name="Kilaru S."/>
            <person name="Kodira C."/>
            <person name="Kues U."/>
            <person name="Kupfer D."/>
            <person name="Kwan H.S."/>
            <person name="Lomsadze A."/>
            <person name="Li W."/>
            <person name="Lilly W.W."/>
            <person name="Ma L.J."/>
            <person name="Mackey A.J."/>
            <person name="Manning G."/>
            <person name="Martin F."/>
            <person name="Muraguchi H."/>
            <person name="Natvig D.O."/>
            <person name="Palmerini H."/>
            <person name="Ramesh M.A."/>
            <person name="Rehmeyer C.J."/>
            <person name="Roe B.A."/>
            <person name="Shenoy N."/>
            <person name="Stanke M."/>
            <person name="Ter-Hovhannisyan V."/>
            <person name="Tunlid A."/>
            <person name="Velagapudi R."/>
            <person name="Vision T.J."/>
            <person name="Zeng Q."/>
            <person name="Zolan M.E."/>
            <person name="Pukkila P.J."/>
        </authorList>
    </citation>
    <scope>NUCLEOTIDE SEQUENCE [LARGE SCALE GENOMIC DNA]</scope>
    <source>
        <strain evidence="3">Okayama-7 / 130 / ATCC MYA-4618 / FGSC 9003</strain>
    </source>
</reference>
<dbReference type="InParanoid" id="A8NY50"/>
<dbReference type="OMA" id="HIMAPSR"/>
<sequence length="253" mass="27599">MSNSLPSFVELMASLGLEQKQSVDNDSTPSPPLSPKLDSDRTPSSPVKAKSSPSLRDMASRQKTTRYSPYSPTQPTRRRGSLSSVSSASSGDLSPTRETFIARPRSPRSRRHRNPLGLHLYGGSESDLQANMPISTYVRRKTPATTPTSPSFPRDSGSDPASDIPMPLTIPVLPSALLPNSANSESFPLTPNDSDTSFTELVSSQPREIKPYVWDFPSESRHSVSLPYFTGVRISNASRCSLNEQHLRRAAIA</sequence>
<name>A8NY50_COPC7</name>
<dbReference type="EMBL" id="AACS02000005">
    <property type="protein sequence ID" value="EAU84260.2"/>
    <property type="molecule type" value="Genomic_DNA"/>
</dbReference>
<protein>
    <submittedName>
        <fullName evidence="2">Uncharacterized protein</fullName>
    </submittedName>
</protein>
<dbReference type="AlphaFoldDB" id="A8NY50"/>
<feature type="compositionally biased region" description="Basic residues" evidence="1">
    <location>
        <begin position="105"/>
        <end position="114"/>
    </location>
</feature>
<evidence type="ECO:0000313" key="2">
    <source>
        <dbReference type="EMBL" id="EAU84260.2"/>
    </source>
</evidence>
<dbReference type="OrthoDB" id="3233824at2759"/>
<dbReference type="eggNOG" id="ENOG502SXHB">
    <property type="taxonomic scope" value="Eukaryota"/>
</dbReference>
<evidence type="ECO:0000313" key="3">
    <source>
        <dbReference type="Proteomes" id="UP000001861"/>
    </source>
</evidence>
<dbReference type="Proteomes" id="UP000001861">
    <property type="component" value="Unassembled WGS sequence"/>
</dbReference>
<dbReference type="RefSeq" id="XP_001837344.2">
    <property type="nucleotide sequence ID" value="XM_001837292.2"/>
</dbReference>
<comment type="caution">
    <text evidence="2">The sequence shown here is derived from an EMBL/GenBank/DDBJ whole genome shotgun (WGS) entry which is preliminary data.</text>
</comment>
<dbReference type="HOGENOM" id="CLU_087970_0_0_1"/>
<dbReference type="KEGG" id="cci:CC1G_01256"/>